<dbReference type="SUPFAM" id="SSF51011">
    <property type="entry name" value="Glycosyl hydrolase domain"/>
    <property type="match status" value="1"/>
</dbReference>
<evidence type="ECO:0000256" key="3">
    <source>
        <dbReference type="SAM" id="SignalP"/>
    </source>
</evidence>
<dbReference type="InterPro" id="IPR006047">
    <property type="entry name" value="GH13_cat_dom"/>
</dbReference>
<comment type="caution">
    <text evidence="5">The sequence shown here is derived from an EMBL/GenBank/DDBJ whole genome shotgun (WGS) entry which is preliminary data.</text>
</comment>
<dbReference type="RefSeq" id="WP_188689083.1">
    <property type="nucleotide sequence ID" value="NZ_BMLS01000001.1"/>
</dbReference>
<dbReference type="Pfam" id="PF00128">
    <property type="entry name" value="Alpha-amylase"/>
    <property type="match status" value="1"/>
</dbReference>
<dbReference type="Gene3D" id="2.60.40.10">
    <property type="entry name" value="Immunoglobulins"/>
    <property type="match status" value="1"/>
</dbReference>
<dbReference type="InterPro" id="IPR019492">
    <property type="entry name" value="Cyclo-malto-dextrinase_C"/>
</dbReference>
<dbReference type="GO" id="GO:0005975">
    <property type="term" value="P:carbohydrate metabolic process"/>
    <property type="evidence" value="ECO:0007669"/>
    <property type="project" value="InterPro"/>
</dbReference>
<dbReference type="InterPro" id="IPR014756">
    <property type="entry name" value="Ig_E-set"/>
</dbReference>
<protein>
    <submittedName>
        <fullName evidence="5">Neopullulanase SusA</fullName>
    </submittedName>
</protein>
<dbReference type="EMBL" id="BMLS01000001">
    <property type="protein sequence ID" value="GGO64009.1"/>
    <property type="molecule type" value="Genomic_DNA"/>
</dbReference>
<dbReference type="SUPFAM" id="SSF51445">
    <property type="entry name" value="(Trans)glycosidases"/>
    <property type="match status" value="1"/>
</dbReference>
<name>A0A917YSY3_9ALTE</name>
<feature type="chain" id="PRO_5037632787" evidence="3">
    <location>
        <begin position="19"/>
        <end position="612"/>
    </location>
</feature>
<evidence type="ECO:0000256" key="1">
    <source>
        <dbReference type="ARBA" id="ARBA00022801"/>
    </source>
</evidence>
<evidence type="ECO:0000313" key="6">
    <source>
        <dbReference type="Proteomes" id="UP000606935"/>
    </source>
</evidence>
<accession>A0A917YSY3</accession>
<dbReference type="GO" id="GO:0016798">
    <property type="term" value="F:hydrolase activity, acting on glycosyl bonds"/>
    <property type="evidence" value="ECO:0007669"/>
    <property type="project" value="UniProtKB-KW"/>
</dbReference>
<dbReference type="AlphaFoldDB" id="A0A917YSY3"/>
<dbReference type="Pfam" id="PF10438">
    <property type="entry name" value="Cyc-maltodext_C"/>
    <property type="match status" value="1"/>
</dbReference>
<keyword evidence="3" id="KW-0732">Signal</keyword>
<dbReference type="InterPro" id="IPR015171">
    <property type="entry name" value="Cyc-maltodext_N"/>
</dbReference>
<gene>
    <name evidence="5" type="primary">susA</name>
    <name evidence="5" type="ORF">GCM10010982_02400</name>
</gene>
<dbReference type="Proteomes" id="UP000606935">
    <property type="component" value="Unassembled WGS sequence"/>
</dbReference>
<sequence>MTRWLIGFCLLVSLPSFADIQLQRVEPANWWVGMQSQRLQIMLYGEQVSDYEPSLHYPGVTLVNTERVDSPNYLFLTLELAKEVKPGLVSIQLRQGDNIALVHKYPLLARDNASAGRPGFSAKDSIYLITPDRFANGNPDNDSLSALEDKLNRTAPGGRHGGDLQGIINHLDYIQAMGFTQIWLNPVLENAMPSYSYHGYAATDFYRVDPRYGSNALYQQLAQQANARGIGVIIDVVLNHIGSQHWWMQDLPSSDWLNFSGQFVATTHRREALHDPYATDWDKRHFSDGWFVETMPDLNQRNPLLATYLIQNSIWWVEYAGLSGIRIDTYSYSEPEFLSQYTARLMAEYPNLNMVGEEWTLNPSIVAYWQRDTQRHDGYQSQLPSLFDFPLQAALVSGLTSQENWNSGLREIYLSLANDYLYGRPQDLVVMPDNHDMSRIFTQLQGDPQLWRMAMVFFATVRGIPQFFYGTEILLANPDSDDHGEIRADFPGGWPADKQNAFTGEHLSPDAKMAQNFMRQLLNWRKNAVAVHQGRFVHYAPLEGTYHYFRLSEKQNLMVVLNKNDQPVKLDLQRMRETLTEFSTATEVLSGKSTALADISVPARTASIFELN</sequence>
<evidence type="ECO:0000313" key="5">
    <source>
        <dbReference type="EMBL" id="GGO64009.1"/>
    </source>
</evidence>
<evidence type="ECO:0000256" key="2">
    <source>
        <dbReference type="ARBA" id="ARBA00023295"/>
    </source>
</evidence>
<keyword evidence="6" id="KW-1185">Reference proteome</keyword>
<dbReference type="PANTHER" id="PTHR10357:SF210">
    <property type="entry name" value="MALTODEXTRIN GLUCOSIDASE"/>
    <property type="match status" value="1"/>
</dbReference>
<keyword evidence="1" id="KW-0378">Hydrolase</keyword>
<dbReference type="Pfam" id="PF09087">
    <property type="entry name" value="Cyc-maltodext_N"/>
    <property type="match status" value="1"/>
</dbReference>
<keyword evidence="2" id="KW-0326">Glycosidase</keyword>
<reference evidence="5" key="1">
    <citation type="journal article" date="2014" name="Int. J. Syst. Evol. Microbiol.">
        <title>Complete genome sequence of Corynebacterium casei LMG S-19264T (=DSM 44701T), isolated from a smear-ripened cheese.</title>
        <authorList>
            <consortium name="US DOE Joint Genome Institute (JGI-PGF)"/>
            <person name="Walter F."/>
            <person name="Albersmeier A."/>
            <person name="Kalinowski J."/>
            <person name="Ruckert C."/>
        </authorList>
    </citation>
    <scope>NUCLEOTIDE SEQUENCE</scope>
    <source>
        <strain evidence="5">CGMCC 1.7086</strain>
    </source>
</reference>
<evidence type="ECO:0000259" key="4">
    <source>
        <dbReference type="SMART" id="SM00642"/>
    </source>
</evidence>
<dbReference type="SUPFAM" id="SSF81296">
    <property type="entry name" value="E set domains"/>
    <property type="match status" value="1"/>
</dbReference>
<dbReference type="SMART" id="SM00642">
    <property type="entry name" value="Aamy"/>
    <property type="match status" value="1"/>
</dbReference>
<feature type="domain" description="Glycosyl hydrolase family 13 catalytic" evidence="4">
    <location>
        <begin position="128"/>
        <end position="525"/>
    </location>
</feature>
<feature type="signal peptide" evidence="3">
    <location>
        <begin position="1"/>
        <end position="18"/>
    </location>
</feature>
<dbReference type="InterPro" id="IPR017853">
    <property type="entry name" value="GH"/>
</dbReference>
<reference evidence="5" key="2">
    <citation type="submission" date="2020-09" db="EMBL/GenBank/DDBJ databases">
        <authorList>
            <person name="Sun Q."/>
            <person name="Zhou Y."/>
        </authorList>
    </citation>
    <scope>NUCLEOTIDE SEQUENCE</scope>
    <source>
        <strain evidence="5">CGMCC 1.7086</strain>
    </source>
</reference>
<dbReference type="PANTHER" id="PTHR10357">
    <property type="entry name" value="ALPHA-AMYLASE FAMILY MEMBER"/>
    <property type="match status" value="1"/>
</dbReference>
<proteinExistence type="predicted"/>
<organism evidence="5 6">
    <name type="scientific">Bowmanella pacifica</name>
    <dbReference type="NCBI Taxonomy" id="502051"/>
    <lineage>
        <taxon>Bacteria</taxon>
        <taxon>Pseudomonadati</taxon>
        <taxon>Pseudomonadota</taxon>
        <taxon>Gammaproteobacteria</taxon>
        <taxon>Alteromonadales</taxon>
        <taxon>Alteromonadaceae</taxon>
        <taxon>Bowmanella</taxon>
    </lineage>
</organism>
<dbReference type="Gene3D" id="2.60.40.1180">
    <property type="entry name" value="Golgi alpha-mannosidase II"/>
    <property type="match status" value="1"/>
</dbReference>
<dbReference type="InterPro" id="IPR013783">
    <property type="entry name" value="Ig-like_fold"/>
</dbReference>
<dbReference type="CDD" id="cd11340">
    <property type="entry name" value="AmyAc_bac_CMD_like_3"/>
    <property type="match status" value="1"/>
</dbReference>
<dbReference type="Gene3D" id="3.20.20.80">
    <property type="entry name" value="Glycosidases"/>
    <property type="match status" value="1"/>
</dbReference>
<dbReference type="InterPro" id="IPR013780">
    <property type="entry name" value="Glyco_hydro_b"/>
</dbReference>